<organism evidence="3 4">
    <name type="scientific">Rhodocyclus tenuis</name>
    <name type="common">Rhodospirillum tenue</name>
    <dbReference type="NCBI Taxonomy" id="1066"/>
    <lineage>
        <taxon>Bacteria</taxon>
        <taxon>Pseudomonadati</taxon>
        <taxon>Pseudomonadota</taxon>
        <taxon>Betaproteobacteria</taxon>
        <taxon>Rhodocyclales</taxon>
        <taxon>Rhodocyclaceae</taxon>
        <taxon>Rhodocyclus</taxon>
    </lineage>
</organism>
<dbReference type="OrthoDB" id="9802763at2"/>
<evidence type="ECO:0000256" key="2">
    <source>
        <dbReference type="SAM" id="Phobius"/>
    </source>
</evidence>
<dbReference type="InterPro" id="IPR004714">
    <property type="entry name" value="Cyt_oxidase_maturation_cbb3"/>
</dbReference>
<name>A0A840FY33_RHOTE</name>
<dbReference type="Pfam" id="PF03597">
    <property type="entry name" value="FixS"/>
    <property type="match status" value="1"/>
</dbReference>
<keyword evidence="4" id="KW-1185">Reference proteome</keyword>
<protein>
    <submittedName>
        <fullName evidence="3">Cbb3-type cytochrome oxidase maturation protein</fullName>
    </submittedName>
</protein>
<reference evidence="3 4" key="1">
    <citation type="submission" date="2020-08" db="EMBL/GenBank/DDBJ databases">
        <title>Genome sequencing of Purple Non-Sulfur Bacteria from various extreme environments.</title>
        <authorList>
            <person name="Mayer M."/>
        </authorList>
    </citation>
    <scope>NUCLEOTIDE SEQUENCE [LARGE SCALE GENOMIC DNA]</scope>
    <source>
        <strain evidence="3 4">2761</strain>
    </source>
</reference>
<dbReference type="AlphaFoldDB" id="A0A840FY33"/>
<evidence type="ECO:0000256" key="1">
    <source>
        <dbReference type="SAM" id="MobiDB-lite"/>
    </source>
</evidence>
<accession>A0A840FY33</accession>
<dbReference type="NCBIfam" id="TIGR00847">
    <property type="entry name" value="ccoS"/>
    <property type="match status" value="1"/>
</dbReference>
<evidence type="ECO:0000313" key="4">
    <source>
        <dbReference type="Proteomes" id="UP000587070"/>
    </source>
</evidence>
<feature type="transmembrane region" description="Helical" evidence="2">
    <location>
        <begin position="6"/>
        <end position="26"/>
    </location>
</feature>
<dbReference type="RefSeq" id="WP_153115247.1">
    <property type="nucleotide sequence ID" value="NZ_JACIGE010000003.1"/>
</dbReference>
<feature type="region of interest" description="Disordered" evidence="1">
    <location>
        <begin position="45"/>
        <end position="83"/>
    </location>
</feature>
<dbReference type="PANTHER" id="PTHR41532">
    <property type="entry name" value="FIXS PROTEIN"/>
    <property type="match status" value="1"/>
</dbReference>
<keyword evidence="2" id="KW-0472">Membrane</keyword>
<keyword evidence="2" id="KW-0812">Transmembrane</keyword>
<evidence type="ECO:0000313" key="3">
    <source>
        <dbReference type="EMBL" id="MBB4246734.1"/>
    </source>
</evidence>
<dbReference type="EMBL" id="JACIGE010000003">
    <property type="protein sequence ID" value="MBB4246734.1"/>
    <property type="molecule type" value="Genomic_DNA"/>
</dbReference>
<proteinExistence type="predicted"/>
<gene>
    <name evidence="3" type="ORF">GGD90_001097</name>
</gene>
<feature type="compositionally biased region" description="Low complexity" evidence="1">
    <location>
        <begin position="73"/>
        <end position="83"/>
    </location>
</feature>
<sequence length="83" mass="8946">METLYLLIPVSVILVFFVGLAFWWSLRSGQFDDLDGPAYRVLMDDDRGKEQGAGPSTESADAAPAAAPPAPPDTAAAPLERRR</sequence>
<dbReference type="PANTHER" id="PTHR41532:SF1">
    <property type="entry name" value="FIXS PROTEIN"/>
    <property type="match status" value="1"/>
</dbReference>
<dbReference type="Proteomes" id="UP000587070">
    <property type="component" value="Unassembled WGS sequence"/>
</dbReference>
<comment type="caution">
    <text evidence="3">The sequence shown here is derived from an EMBL/GenBank/DDBJ whole genome shotgun (WGS) entry which is preliminary data.</text>
</comment>
<keyword evidence="2" id="KW-1133">Transmembrane helix</keyword>